<reference evidence="2" key="2">
    <citation type="submission" date="2022-10" db="EMBL/GenBank/DDBJ databases">
        <authorList>
            <person name="Aronson H.S."/>
        </authorList>
    </citation>
    <scope>NUCLEOTIDE SEQUENCE</scope>
    <source>
        <strain evidence="2">RS19-109</strain>
    </source>
</reference>
<dbReference type="EMBL" id="JAPHEH010000001">
    <property type="protein sequence ID" value="MDG4476420.1"/>
    <property type="molecule type" value="Genomic_DNA"/>
</dbReference>
<evidence type="ECO:0000256" key="1">
    <source>
        <dbReference type="SAM" id="MobiDB-lite"/>
    </source>
</evidence>
<evidence type="ECO:0000313" key="2">
    <source>
        <dbReference type="EMBL" id="MDG4476420.1"/>
    </source>
</evidence>
<proteinExistence type="predicted"/>
<dbReference type="Gene3D" id="2.60.300.12">
    <property type="entry name" value="HesB-like domain"/>
    <property type="match status" value="1"/>
</dbReference>
<dbReference type="InterPro" id="IPR035903">
    <property type="entry name" value="HesB-like_dom_sf"/>
</dbReference>
<organism evidence="2 3">
    <name type="scientific">Thiovibrio frasassiensis</name>
    <dbReference type="NCBI Taxonomy" id="2984131"/>
    <lineage>
        <taxon>Bacteria</taxon>
        <taxon>Pseudomonadati</taxon>
        <taxon>Thermodesulfobacteriota</taxon>
        <taxon>Desulfobulbia</taxon>
        <taxon>Desulfobulbales</taxon>
        <taxon>Thiovibrionaceae</taxon>
        <taxon>Thiovibrio</taxon>
    </lineage>
</organism>
<name>A0A9X4RMJ1_9BACT</name>
<reference evidence="2" key="1">
    <citation type="journal article" date="2022" name="bioRxiv">
        <title>Thiovibrio frasassiensisgen. nov., sp. nov., an autotrophic, elemental sulfur disproportionating bacterium isolated from sulfidic karst sediment, and proposal of Thiovibrionaceae fam. nov.</title>
        <authorList>
            <person name="Aronson H."/>
            <person name="Thomas C."/>
            <person name="Bhattacharyya M."/>
            <person name="Eckstein S."/>
            <person name="Jensen S."/>
            <person name="Barco R."/>
            <person name="Macalady J."/>
            <person name="Amend J."/>
        </authorList>
    </citation>
    <scope>NUCLEOTIDE SEQUENCE</scope>
    <source>
        <strain evidence="2">RS19-109</strain>
    </source>
</reference>
<sequence>MGLALDEPKENDATFEHGGIKFLLDNNLSNQCGVIKVDFIEAGPRSGFGISSAKPLGGGGGGSCGSSCGSGGGSCGG</sequence>
<gene>
    <name evidence="2" type="ORF">OLX77_09655</name>
</gene>
<protein>
    <submittedName>
        <fullName evidence="2">Uncharacterized protein</fullName>
    </submittedName>
</protein>
<dbReference type="Proteomes" id="UP001154240">
    <property type="component" value="Unassembled WGS sequence"/>
</dbReference>
<keyword evidence="3" id="KW-1185">Reference proteome</keyword>
<evidence type="ECO:0000313" key="3">
    <source>
        <dbReference type="Proteomes" id="UP001154240"/>
    </source>
</evidence>
<comment type="caution">
    <text evidence="2">The sequence shown here is derived from an EMBL/GenBank/DDBJ whole genome shotgun (WGS) entry which is preliminary data.</text>
</comment>
<accession>A0A9X4RMJ1</accession>
<feature type="region of interest" description="Disordered" evidence="1">
    <location>
        <begin position="57"/>
        <end position="77"/>
    </location>
</feature>
<dbReference type="AlphaFoldDB" id="A0A9X4RMJ1"/>